<feature type="compositionally biased region" description="Basic and acidic residues" evidence="6">
    <location>
        <begin position="260"/>
        <end position="275"/>
    </location>
</feature>
<dbReference type="Pfam" id="PF02988">
    <property type="entry name" value="PLA2_inh"/>
    <property type="match status" value="1"/>
</dbReference>
<dbReference type="PANTHER" id="PTHR20914:SF30">
    <property type="entry name" value="LY6_PLAUR DOMAIN CONTAINING 9"/>
    <property type="match status" value="1"/>
</dbReference>
<feature type="compositionally biased region" description="Acidic residues" evidence="6">
    <location>
        <begin position="202"/>
        <end position="222"/>
    </location>
</feature>
<evidence type="ECO:0000256" key="2">
    <source>
        <dbReference type="ARBA" id="ARBA00006570"/>
    </source>
</evidence>
<dbReference type="EMBL" id="JAOTOJ010000011">
    <property type="protein sequence ID" value="KAK9394463.1"/>
    <property type="molecule type" value="Genomic_DNA"/>
</dbReference>
<feature type="domain" description="UPAR/Ly6" evidence="8">
    <location>
        <begin position="20"/>
        <end position="115"/>
    </location>
</feature>
<evidence type="ECO:0000256" key="5">
    <source>
        <dbReference type="ARBA" id="ARBA00023157"/>
    </source>
</evidence>
<evidence type="ECO:0000313" key="10">
    <source>
        <dbReference type="Proteomes" id="UP001474421"/>
    </source>
</evidence>
<name>A0AAW1AXH4_CROAD</name>
<proteinExistence type="inferred from homology"/>
<keyword evidence="3" id="KW-0964">Secreted</keyword>
<feature type="compositionally biased region" description="Acidic residues" evidence="6">
    <location>
        <begin position="233"/>
        <end position="259"/>
    </location>
</feature>
<dbReference type="AlphaFoldDB" id="A0AAW1AXH4"/>
<dbReference type="InterPro" id="IPR004126">
    <property type="entry name" value="PLipase_A2_inh_N"/>
</dbReference>
<organism evidence="9 10">
    <name type="scientific">Crotalus adamanteus</name>
    <name type="common">Eastern diamondback rattlesnake</name>
    <dbReference type="NCBI Taxonomy" id="8729"/>
    <lineage>
        <taxon>Eukaryota</taxon>
        <taxon>Metazoa</taxon>
        <taxon>Chordata</taxon>
        <taxon>Craniata</taxon>
        <taxon>Vertebrata</taxon>
        <taxon>Euteleostomi</taxon>
        <taxon>Lepidosauria</taxon>
        <taxon>Squamata</taxon>
        <taxon>Bifurcata</taxon>
        <taxon>Unidentata</taxon>
        <taxon>Episquamata</taxon>
        <taxon>Toxicofera</taxon>
        <taxon>Serpentes</taxon>
        <taxon>Colubroidea</taxon>
        <taxon>Viperidae</taxon>
        <taxon>Crotalinae</taxon>
        <taxon>Crotalus</taxon>
    </lineage>
</organism>
<dbReference type="GO" id="GO:0019834">
    <property type="term" value="F:phospholipase A2 inhibitor activity"/>
    <property type="evidence" value="ECO:0007669"/>
    <property type="project" value="UniProtKB-KW"/>
</dbReference>
<dbReference type="InterPro" id="IPR045860">
    <property type="entry name" value="Snake_toxin-like_sf"/>
</dbReference>
<feature type="chain" id="PRO_5043587053" evidence="7">
    <location>
        <begin position="20"/>
        <end position="275"/>
    </location>
</feature>
<evidence type="ECO:0000313" key="9">
    <source>
        <dbReference type="EMBL" id="KAK9394463.1"/>
    </source>
</evidence>
<keyword evidence="4 9" id="KW-0593">Phospholipase A2 inhibitor</keyword>
<evidence type="ECO:0000259" key="8">
    <source>
        <dbReference type="SMART" id="SM00134"/>
    </source>
</evidence>
<protein>
    <submittedName>
        <fullName evidence="9">Phospholipase A2 inhibitor 1</fullName>
    </submittedName>
</protein>
<keyword evidence="10" id="KW-1185">Reference proteome</keyword>
<dbReference type="GO" id="GO:0005576">
    <property type="term" value="C:extracellular region"/>
    <property type="evidence" value="ECO:0007669"/>
    <property type="project" value="UniProtKB-SubCell"/>
</dbReference>
<accession>A0AAW1AXH4</accession>
<evidence type="ECO:0000256" key="1">
    <source>
        <dbReference type="ARBA" id="ARBA00004613"/>
    </source>
</evidence>
<dbReference type="Proteomes" id="UP001474421">
    <property type="component" value="Unassembled WGS sequence"/>
</dbReference>
<evidence type="ECO:0000256" key="6">
    <source>
        <dbReference type="SAM" id="MobiDB-lite"/>
    </source>
</evidence>
<dbReference type="PANTHER" id="PTHR20914">
    <property type="entry name" value="LY6/PLAUR DOMAIN-CONTAINING PROTEIN 8"/>
    <property type="match status" value="1"/>
</dbReference>
<dbReference type="InterPro" id="IPR050918">
    <property type="entry name" value="CNF-like_PLA2_Inhibitor"/>
</dbReference>
<feature type="signal peptide" evidence="7">
    <location>
        <begin position="1"/>
        <end position="19"/>
    </location>
</feature>
<dbReference type="Gene3D" id="2.10.60.10">
    <property type="entry name" value="CD59"/>
    <property type="match status" value="1"/>
</dbReference>
<reference evidence="9 10" key="1">
    <citation type="journal article" date="2024" name="Proc. Natl. Acad. Sci. U.S.A.">
        <title>The genetic regulatory architecture and epigenomic basis for age-related changes in rattlesnake venom.</title>
        <authorList>
            <person name="Hogan M.P."/>
            <person name="Holding M.L."/>
            <person name="Nystrom G.S."/>
            <person name="Colston T.J."/>
            <person name="Bartlett D.A."/>
            <person name="Mason A.J."/>
            <person name="Ellsworth S.A."/>
            <person name="Rautsaw R.M."/>
            <person name="Lawrence K.C."/>
            <person name="Strickland J.L."/>
            <person name="He B."/>
            <person name="Fraser P."/>
            <person name="Margres M.J."/>
            <person name="Gilbert D.M."/>
            <person name="Gibbs H.L."/>
            <person name="Parkinson C.L."/>
            <person name="Rokyta D.R."/>
        </authorList>
    </citation>
    <scope>NUCLEOTIDE SEQUENCE [LARGE SCALE GENOMIC DNA]</scope>
    <source>
        <strain evidence="9">DRR0105</strain>
    </source>
</reference>
<evidence type="ECO:0000256" key="3">
    <source>
        <dbReference type="ARBA" id="ARBA00022525"/>
    </source>
</evidence>
<keyword evidence="7" id="KW-0732">Signal</keyword>
<dbReference type="CDD" id="cd23629">
    <property type="entry name" value="TFP_LU_ECD_PLIGA"/>
    <property type="match status" value="1"/>
</dbReference>
<comment type="subcellular location">
    <subcellularLocation>
        <location evidence="1">Secreted</location>
    </subcellularLocation>
</comment>
<keyword evidence="5" id="KW-1015">Disulfide bond</keyword>
<dbReference type="SUPFAM" id="SSF57302">
    <property type="entry name" value="Snake toxin-like"/>
    <property type="match status" value="1"/>
</dbReference>
<comment type="similarity">
    <text evidence="2">Belongs to the CNF-like-inhibitor family.</text>
</comment>
<comment type="caution">
    <text evidence="9">The sequence shown here is derived from an EMBL/GenBank/DDBJ whole genome shotgun (WGS) entry which is preliminary data.</text>
</comment>
<evidence type="ECO:0000256" key="7">
    <source>
        <dbReference type="SAM" id="SignalP"/>
    </source>
</evidence>
<gene>
    <name evidence="9" type="ORF">NXF25_014991</name>
</gene>
<dbReference type="SMART" id="SM00134">
    <property type="entry name" value="LU"/>
    <property type="match status" value="1"/>
</dbReference>
<feature type="compositionally biased region" description="Basic and acidic residues" evidence="6">
    <location>
        <begin position="223"/>
        <end position="232"/>
    </location>
</feature>
<evidence type="ECO:0000256" key="4">
    <source>
        <dbReference type="ARBA" id="ARBA00023005"/>
    </source>
</evidence>
<feature type="region of interest" description="Disordered" evidence="6">
    <location>
        <begin position="202"/>
        <end position="275"/>
    </location>
</feature>
<sequence length="275" mass="31906">MKYLHTICLLFIFVARGNSRSCDFCHNIGKDCDGYEQECSSPEDVCGKVLLEISSASLSVRTVHKNCFSSSICKLGQFDVNIGHHSYIRGRINCCEKEPCEDQSFPGLPLSQPNGYYCPGAIGLFTKDSTEYEAICKGTETKCINIVGHRYEQFPGDISYNLKGCIGKPLKLGWLFFNTCQLAWNSQQFHILPAVILLLEEEKEEDEDEEDEEEEEEEEEEKEKEKEKKKEKEEEEEEKEEEEEEEKKKEEEDEDEVEEKESQYHLHCDLGERWH</sequence>
<dbReference type="InterPro" id="IPR016054">
    <property type="entry name" value="LY6_UPA_recep-like"/>
</dbReference>